<dbReference type="InterPro" id="IPR049438">
    <property type="entry name" value="TreT_GT1"/>
</dbReference>
<gene>
    <name evidence="9" type="ORF">COV29_00730</name>
</gene>
<keyword evidence="6" id="KW-0119">Carbohydrate metabolism</keyword>
<keyword evidence="4" id="KW-0328">Glycosyltransferase</keyword>
<evidence type="ECO:0000256" key="4">
    <source>
        <dbReference type="ARBA" id="ARBA00022676"/>
    </source>
</evidence>
<evidence type="ECO:0000313" key="10">
    <source>
        <dbReference type="Proteomes" id="UP000228496"/>
    </source>
</evidence>
<feature type="domain" description="Trehalose synthase N-terminal" evidence="8">
    <location>
        <begin position="49"/>
        <end position="184"/>
    </location>
</feature>
<evidence type="ECO:0000256" key="2">
    <source>
        <dbReference type="ARBA" id="ARBA00011738"/>
    </source>
</evidence>
<dbReference type="EMBL" id="PCXQ01000003">
    <property type="protein sequence ID" value="PJE51268.1"/>
    <property type="molecule type" value="Genomic_DNA"/>
</dbReference>
<dbReference type="Pfam" id="PF21269">
    <property type="entry name" value="TreT_GT1"/>
    <property type="match status" value="1"/>
</dbReference>
<evidence type="ECO:0000259" key="8">
    <source>
        <dbReference type="Pfam" id="PF21269"/>
    </source>
</evidence>
<dbReference type="Gene3D" id="3.40.50.2000">
    <property type="entry name" value="Glycogen Phosphorylase B"/>
    <property type="match status" value="2"/>
</dbReference>
<dbReference type="Proteomes" id="UP000228496">
    <property type="component" value="Unassembled WGS sequence"/>
</dbReference>
<feature type="domain" description="Glycosyl transferase family 1" evidence="7">
    <location>
        <begin position="219"/>
        <end position="393"/>
    </location>
</feature>
<keyword evidence="5 9" id="KW-0808">Transferase</keyword>
<evidence type="ECO:0000259" key="7">
    <source>
        <dbReference type="Pfam" id="PF00534"/>
    </source>
</evidence>
<evidence type="ECO:0000313" key="9">
    <source>
        <dbReference type="EMBL" id="PJE51268.1"/>
    </source>
</evidence>
<sequence length="418" mass="46597">MLELGKLEPKNIDDYKPFVNDGFLDSLKKASEPLQNKKIFHISASPLFGGGGITEVLKSVIPLERALGIDSQWYSIKPTDSVFSIITKRILNALQGANITLSTAEIKRYLDINKLIAKSLEELTPDLLILHDPQPLAAIGFYHNVPMISRLHFDFSEPNNQAVGLIMPYLSEYDKIVFTTKEFILNNLPKDKIEVHPVAIDPLAEKNKPINPEYAKSILQILGIDTSRPIIAQVSRFDPWKDPVGVIQAYYMAKNTLPGLQLILLGNILTEDNPEAKEVFRIVKKYASGDPDIFLFKKPPSKKTSNEMMVKTVQSASDIILQKSIKEGFGLSIAEAMWQGRPVIGGNVGGIKLQIENGVNGFLVSTPKEASERIIELIKNPELAKKMGTKAKESVRKNFLMPRLLSDHIKLYSSILNL</sequence>
<evidence type="ECO:0000256" key="6">
    <source>
        <dbReference type="ARBA" id="ARBA00023277"/>
    </source>
</evidence>
<accession>A0A2J0Q8B7</accession>
<evidence type="ECO:0000256" key="5">
    <source>
        <dbReference type="ARBA" id="ARBA00022679"/>
    </source>
</evidence>
<dbReference type="Pfam" id="PF00534">
    <property type="entry name" value="Glycos_transf_1"/>
    <property type="match status" value="1"/>
</dbReference>
<dbReference type="PANTHER" id="PTHR47779:SF1">
    <property type="entry name" value="SYNTHASE (CCG-9), PUTATIVE (AFU_ORTHOLOGUE AFUA_3G12100)-RELATED"/>
    <property type="match status" value="1"/>
</dbReference>
<dbReference type="InterPro" id="IPR052078">
    <property type="entry name" value="Trehalose_Metab_GTase"/>
</dbReference>
<dbReference type="SUPFAM" id="SSF53756">
    <property type="entry name" value="UDP-Glycosyltransferase/glycogen phosphorylase"/>
    <property type="match status" value="1"/>
</dbReference>
<dbReference type="InterPro" id="IPR001296">
    <property type="entry name" value="Glyco_trans_1"/>
</dbReference>
<evidence type="ECO:0000256" key="1">
    <source>
        <dbReference type="ARBA" id="ARBA00009481"/>
    </source>
</evidence>
<organism evidence="9 10">
    <name type="scientific">Candidatus Yanofskybacteria bacterium CG10_big_fil_rev_8_21_14_0_10_36_16</name>
    <dbReference type="NCBI Taxonomy" id="1975096"/>
    <lineage>
        <taxon>Bacteria</taxon>
        <taxon>Candidatus Yanofskyibacteriota</taxon>
    </lineage>
</organism>
<name>A0A2J0Q8B7_9BACT</name>
<evidence type="ECO:0000256" key="3">
    <source>
        <dbReference type="ARBA" id="ARBA00022526"/>
    </source>
</evidence>
<dbReference type="PANTHER" id="PTHR47779">
    <property type="entry name" value="SYNTHASE (CCG-9), PUTATIVE (AFU_ORTHOLOGUE AFUA_3G12100)-RELATED"/>
    <property type="match status" value="1"/>
</dbReference>
<comment type="subunit">
    <text evidence="2">Homodimer.</text>
</comment>
<protein>
    <submittedName>
        <fullName evidence="9">Glycosyl transferase family 1</fullName>
    </submittedName>
</protein>
<dbReference type="AlphaFoldDB" id="A0A2J0Q8B7"/>
<keyword evidence="3" id="KW-0313">Glucose metabolism</keyword>
<dbReference type="GO" id="GO:0016757">
    <property type="term" value="F:glycosyltransferase activity"/>
    <property type="evidence" value="ECO:0007669"/>
    <property type="project" value="UniProtKB-KW"/>
</dbReference>
<comment type="caution">
    <text evidence="9">The sequence shown here is derived from an EMBL/GenBank/DDBJ whole genome shotgun (WGS) entry which is preliminary data.</text>
</comment>
<dbReference type="GO" id="GO:0006006">
    <property type="term" value="P:glucose metabolic process"/>
    <property type="evidence" value="ECO:0007669"/>
    <property type="project" value="UniProtKB-KW"/>
</dbReference>
<reference evidence="9 10" key="1">
    <citation type="submission" date="2017-09" db="EMBL/GenBank/DDBJ databases">
        <title>Depth-based differentiation of microbial function through sediment-hosted aquifers and enrichment of novel symbionts in the deep terrestrial subsurface.</title>
        <authorList>
            <person name="Probst A.J."/>
            <person name="Ladd B."/>
            <person name="Jarett J.K."/>
            <person name="Geller-Mcgrath D.E."/>
            <person name="Sieber C.M."/>
            <person name="Emerson J.B."/>
            <person name="Anantharaman K."/>
            <person name="Thomas B.C."/>
            <person name="Malmstrom R."/>
            <person name="Stieglmeier M."/>
            <person name="Klingl A."/>
            <person name="Woyke T."/>
            <person name="Ryan C.M."/>
            <person name="Banfield J.F."/>
        </authorList>
    </citation>
    <scope>NUCLEOTIDE SEQUENCE [LARGE SCALE GENOMIC DNA]</scope>
    <source>
        <strain evidence="9">CG10_big_fil_rev_8_21_14_0_10_36_16</strain>
    </source>
</reference>
<comment type="similarity">
    <text evidence="1">Belongs to the glycosyltransferase group 1 family. Glycosyltransferase 4 subfamily.</text>
</comment>
<proteinExistence type="inferred from homology"/>